<accession>A0A6J5LD07</accession>
<reference evidence="1" key="1">
    <citation type="submission" date="2020-04" db="EMBL/GenBank/DDBJ databases">
        <authorList>
            <person name="Chiriac C."/>
            <person name="Salcher M."/>
            <person name="Ghai R."/>
            <person name="Kavagutti S V."/>
        </authorList>
    </citation>
    <scope>NUCLEOTIDE SEQUENCE</scope>
</reference>
<name>A0A6J5LD07_9CAUD</name>
<gene>
    <name evidence="1" type="ORF">UFOVP129_79</name>
</gene>
<protein>
    <submittedName>
        <fullName evidence="1">Uncharacterized protein</fullName>
    </submittedName>
</protein>
<dbReference type="EMBL" id="LR796245">
    <property type="protein sequence ID" value="CAB4131382.1"/>
    <property type="molecule type" value="Genomic_DNA"/>
</dbReference>
<organism evidence="1">
    <name type="scientific">uncultured Caudovirales phage</name>
    <dbReference type="NCBI Taxonomy" id="2100421"/>
    <lineage>
        <taxon>Viruses</taxon>
        <taxon>Duplodnaviria</taxon>
        <taxon>Heunggongvirae</taxon>
        <taxon>Uroviricota</taxon>
        <taxon>Caudoviricetes</taxon>
        <taxon>Peduoviridae</taxon>
        <taxon>Maltschvirus</taxon>
        <taxon>Maltschvirus maltsch</taxon>
    </lineage>
</organism>
<proteinExistence type="predicted"/>
<sequence length="74" mass="8206">MIAGEHLDIVKSKLESIKTKVSPMDAKEVAKIVGKSKQTILNYINGGATNENLGTNIYLHLKRKIDAREEVLNN</sequence>
<evidence type="ECO:0000313" key="1">
    <source>
        <dbReference type="EMBL" id="CAB4131382.1"/>
    </source>
</evidence>